<evidence type="ECO:0000313" key="3">
    <source>
        <dbReference type="Proteomes" id="UP000292627"/>
    </source>
</evidence>
<protein>
    <submittedName>
        <fullName evidence="2">Uncharacterized protein</fullName>
    </submittedName>
</protein>
<feature type="compositionally biased region" description="Low complexity" evidence="1">
    <location>
        <begin position="57"/>
        <end position="79"/>
    </location>
</feature>
<evidence type="ECO:0000313" key="2">
    <source>
        <dbReference type="EMBL" id="TAA23243.1"/>
    </source>
</evidence>
<sequence>MEWDESRLRVPAAVLSLAIMALIALVLLQAPMARLTPARSQEQRLRLEFVARPQADAPTHVAAPAAAPARAAARATPAAPSRPPPPVAAHQRPPATIPPPLATPQPTAPADSGEVARAVYDRDGRAKLPPGVVAEPGAPQGSPPGLANARDAAKTKALMERPNPVQYNETRFEKDWVSKGTLGDVATQKVNRAIADMFKSGRSSPTARPPPDTRFNPALARNRGDLGSEATGDAYKAAPIAFEKAPQPTGEATKAIRAQLDALQGRALMCHDPRKDQWLADVRSNLQALERSEHALANGADPARAKYQLPQAIDAAYDLSRRALWYADKQLSACGKAG</sequence>
<dbReference type="EMBL" id="SHMC01000006">
    <property type="protein sequence ID" value="TAA23243.1"/>
    <property type="molecule type" value="Genomic_DNA"/>
</dbReference>
<feature type="compositionally biased region" description="Pro residues" evidence="1">
    <location>
        <begin position="95"/>
        <end position="107"/>
    </location>
</feature>
<feature type="region of interest" description="Disordered" evidence="1">
    <location>
        <begin position="126"/>
        <end position="152"/>
    </location>
</feature>
<feature type="region of interest" description="Disordered" evidence="1">
    <location>
        <begin position="57"/>
        <end position="114"/>
    </location>
</feature>
<organism evidence="2 3">
    <name type="scientific">Pseudoxanthomonas winnipegensis</name>
    <dbReference type="NCBI Taxonomy" id="2480810"/>
    <lineage>
        <taxon>Bacteria</taxon>
        <taxon>Pseudomonadati</taxon>
        <taxon>Pseudomonadota</taxon>
        <taxon>Gammaproteobacteria</taxon>
        <taxon>Lysobacterales</taxon>
        <taxon>Lysobacteraceae</taxon>
        <taxon>Pseudoxanthomonas</taxon>
    </lineage>
</organism>
<dbReference type="RefSeq" id="WP_165424178.1">
    <property type="nucleotide sequence ID" value="NZ_SHMC01000006.1"/>
</dbReference>
<reference evidence="2 3" key="1">
    <citation type="submission" date="2019-02" db="EMBL/GenBank/DDBJ databases">
        <title>WGS of Pseudoxanthomonas species novum from clinical isolates.</title>
        <authorList>
            <person name="Bernier A.-M."/>
            <person name="Bernard K."/>
            <person name="Vachon A."/>
        </authorList>
    </citation>
    <scope>NUCLEOTIDE SEQUENCE [LARGE SCALE GENOMIC DNA]</scope>
    <source>
        <strain evidence="2 3">NML171200</strain>
    </source>
</reference>
<comment type="caution">
    <text evidence="2">The sequence shown here is derived from an EMBL/GenBank/DDBJ whole genome shotgun (WGS) entry which is preliminary data.</text>
</comment>
<accession>A0A4Q8L776</accession>
<gene>
    <name evidence="2" type="ORF">EA660_14985</name>
</gene>
<feature type="region of interest" description="Disordered" evidence="1">
    <location>
        <begin position="200"/>
        <end position="224"/>
    </location>
</feature>
<dbReference type="AlphaFoldDB" id="A0A4Q8L776"/>
<evidence type="ECO:0000256" key="1">
    <source>
        <dbReference type="SAM" id="MobiDB-lite"/>
    </source>
</evidence>
<proteinExistence type="predicted"/>
<dbReference type="Proteomes" id="UP000292627">
    <property type="component" value="Unassembled WGS sequence"/>
</dbReference>
<name>A0A4Q8L776_9GAMM</name>